<dbReference type="Pfam" id="PF00496">
    <property type="entry name" value="SBP_bac_5"/>
    <property type="match status" value="1"/>
</dbReference>
<proteinExistence type="predicted"/>
<keyword evidence="2" id="KW-0732">Signal</keyword>
<feature type="domain" description="Solute-binding protein family 5" evidence="3">
    <location>
        <begin position="126"/>
        <end position="503"/>
    </location>
</feature>
<dbReference type="InterPro" id="IPR000914">
    <property type="entry name" value="SBP_5_dom"/>
</dbReference>
<dbReference type="CDD" id="cd08509">
    <property type="entry name" value="PBP2_TmCBP_oligosaccharides_like"/>
    <property type="match status" value="1"/>
</dbReference>
<feature type="compositionally biased region" description="Low complexity" evidence="1">
    <location>
        <begin position="27"/>
        <end position="63"/>
    </location>
</feature>
<dbReference type="Gene3D" id="3.40.190.10">
    <property type="entry name" value="Periplasmic binding protein-like II"/>
    <property type="match status" value="1"/>
</dbReference>
<name>A0A7C1FDJ3_9CHLR</name>
<protein>
    <submittedName>
        <fullName evidence="4">ABC transporter substrate-binding protein</fullName>
    </submittedName>
</protein>
<dbReference type="FunFam" id="3.10.105.10:FF:000017">
    <property type="entry name" value="Oligopeptide ABC transporter, periplasmic oligopeptide-binding protein"/>
    <property type="match status" value="1"/>
</dbReference>
<reference evidence="4" key="1">
    <citation type="journal article" date="2020" name="mSystems">
        <title>Genome- and Community-Level Interaction Insights into Carbon Utilization and Element Cycling Functions of Hydrothermarchaeota in Hydrothermal Sediment.</title>
        <authorList>
            <person name="Zhou Z."/>
            <person name="Liu Y."/>
            <person name="Xu W."/>
            <person name="Pan J."/>
            <person name="Luo Z.H."/>
            <person name="Li M."/>
        </authorList>
    </citation>
    <scope>NUCLEOTIDE SEQUENCE [LARGE SCALE GENOMIC DNA]</scope>
    <source>
        <strain evidence="4">SpSt-289</strain>
    </source>
</reference>
<feature type="chain" id="PRO_5028454426" evidence="2">
    <location>
        <begin position="21"/>
        <end position="641"/>
    </location>
</feature>
<dbReference type="PROSITE" id="PS51257">
    <property type="entry name" value="PROKAR_LIPOPROTEIN"/>
    <property type="match status" value="1"/>
</dbReference>
<evidence type="ECO:0000259" key="3">
    <source>
        <dbReference type="Pfam" id="PF00496"/>
    </source>
</evidence>
<dbReference type="GO" id="GO:1904680">
    <property type="term" value="F:peptide transmembrane transporter activity"/>
    <property type="evidence" value="ECO:0007669"/>
    <property type="project" value="TreeGrafter"/>
</dbReference>
<feature type="region of interest" description="Disordered" evidence="1">
    <location>
        <begin position="27"/>
        <end position="65"/>
    </location>
</feature>
<evidence type="ECO:0000313" key="4">
    <source>
        <dbReference type="EMBL" id="HDX30037.1"/>
    </source>
</evidence>
<dbReference type="PANTHER" id="PTHR30290:SF82">
    <property type="entry name" value="ABC-TYPE DIPEPTIDE_OLIGOPEPTIDE TRANSPORT SYSTEM, PERIPLASMIC COMPONENT"/>
    <property type="match status" value="1"/>
</dbReference>
<comment type="caution">
    <text evidence="4">The sequence shown here is derived from an EMBL/GenBank/DDBJ whole genome shotgun (WGS) entry which is preliminary data.</text>
</comment>
<dbReference type="InterPro" id="IPR039424">
    <property type="entry name" value="SBP_5"/>
</dbReference>
<accession>A0A7C1FDJ3</accession>
<organism evidence="4">
    <name type="scientific">Caldilinea aerophila</name>
    <dbReference type="NCBI Taxonomy" id="133453"/>
    <lineage>
        <taxon>Bacteria</taxon>
        <taxon>Bacillati</taxon>
        <taxon>Chloroflexota</taxon>
        <taxon>Caldilineae</taxon>
        <taxon>Caldilineales</taxon>
        <taxon>Caldilineaceae</taxon>
        <taxon>Caldilinea</taxon>
    </lineage>
</organism>
<dbReference type="EMBL" id="DSMG01000011">
    <property type="protein sequence ID" value="HDX30037.1"/>
    <property type="molecule type" value="Genomic_DNA"/>
</dbReference>
<dbReference type="AlphaFoldDB" id="A0A7C1FDJ3"/>
<dbReference type="SUPFAM" id="SSF53850">
    <property type="entry name" value="Periplasmic binding protein-like II"/>
    <property type="match status" value="1"/>
</dbReference>
<dbReference type="Gene3D" id="3.10.105.10">
    <property type="entry name" value="Dipeptide-binding Protein, Domain 3"/>
    <property type="match status" value="1"/>
</dbReference>
<feature type="signal peptide" evidence="2">
    <location>
        <begin position="1"/>
        <end position="20"/>
    </location>
</feature>
<evidence type="ECO:0000256" key="1">
    <source>
        <dbReference type="SAM" id="MobiDB-lite"/>
    </source>
</evidence>
<sequence>MKHRLNLLIILMVIASMVLTACGGGATPAPAQQPEQAQPAPQEQPAQATEAPTAAPPAEAAAPVSADELPRKETLYYNGFQWGPVVGWNPYSNSNNNGMAISQGDSARVTMFETPYLYNMLDGKQYPLLADGDWSWNEDRTEITFKIKPAARWSDGTPVTAEDVAYTWATHVKYETAIGAANKDYIETIEAVDPQTVVIKAKLDENGRAVNPLIVQAYLSSVYVVQKAWTQKLEERSGGDPTKLMADPAEDVVYSGPYGKFFADDTKVVLVRNDNYWGQDPSMWGKLPAPKYLAHVIFKDNAAGTTALAAGEVDVSQQFNSNVQDLWEKQNLPISTYLPDPPYHIGASLPTAFYNLKAPGLDQVCIRKAIAIAVDYPAIIANAMTNQSATFEQVPRSLMNPTPFEQALYNREAVAHLQWVGNDIEGAKKLLDECGVVDTDGDGWREYNGQKLSYVATCPNGWSDWQAAIEIVAAAGKQIGIDITTNFPEWSVYQTVVTKSDTPLPPGYEIFMMWSAGAGPTQPWGRIRNLLSSEWIGMPSNWSGNWGQYSNPEVDELLRLIPHETDEAKLREMYTRLVEIYLTDVPSFTLMYRPQNFHTVNESVWTNFPHEGDGTNPPVPPLNLTDGWSIAGLYNLTLVEP</sequence>
<gene>
    <name evidence="4" type="ORF">ENQ20_00925</name>
</gene>
<dbReference type="GO" id="GO:0015833">
    <property type="term" value="P:peptide transport"/>
    <property type="evidence" value="ECO:0007669"/>
    <property type="project" value="TreeGrafter"/>
</dbReference>
<dbReference type="PANTHER" id="PTHR30290">
    <property type="entry name" value="PERIPLASMIC BINDING COMPONENT OF ABC TRANSPORTER"/>
    <property type="match status" value="1"/>
</dbReference>
<evidence type="ECO:0000256" key="2">
    <source>
        <dbReference type="SAM" id="SignalP"/>
    </source>
</evidence>
<dbReference type="Gene3D" id="3.90.76.10">
    <property type="entry name" value="Dipeptide-binding Protein, Domain 1"/>
    <property type="match status" value="1"/>
</dbReference>